<evidence type="ECO:0008006" key="3">
    <source>
        <dbReference type="Google" id="ProtNLM"/>
    </source>
</evidence>
<sequence length="380" mass="43366">MKSRIVFGVSLIILFLGCTNPTTPEFDIKNGLMSVEAFVSNFEKSSYAKIYRLNEFNAGLNSYVNVFEEKAEVRFINSSTNEEVVLVEDVENEIYLPPLDFVALEGDTWQLYVRLQNGTEYTSTPETMSNVVPIVNSTVAYDKELEFVASEGKFVPGHQITVNVTDPSIKGNYYYWTYRTFEKNTICVFCPEYNFFRDGMCVEYTDPERAQNVPPYFTYFCESDCWQIRYNNRVNILADEFINGSTFELPVANLLLYNKSKILIELQQYSISASAYKYFSVLKDIVDDSNGLNAPPPAALLGNIINPNDEEEVVLGRFTVAAASLNRILLSRDGIEENELEPSIIPLPESAPIPEDRRVYEAPCYEESRYLTYTEPEGWN</sequence>
<reference evidence="1 2" key="1">
    <citation type="submission" date="2016-10" db="EMBL/GenBank/DDBJ databases">
        <authorList>
            <person name="de Groot N.N."/>
        </authorList>
    </citation>
    <scope>NUCLEOTIDE SEQUENCE [LARGE SCALE GENOMIC DNA]</scope>
    <source>
        <strain evidence="1 2">MAR_2009_71</strain>
    </source>
</reference>
<dbReference type="InterPro" id="IPR025345">
    <property type="entry name" value="DUF4249"/>
</dbReference>
<evidence type="ECO:0000313" key="1">
    <source>
        <dbReference type="EMBL" id="SEC67904.1"/>
    </source>
</evidence>
<dbReference type="OrthoDB" id="922982at2"/>
<evidence type="ECO:0000313" key="2">
    <source>
        <dbReference type="Proteomes" id="UP000183038"/>
    </source>
</evidence>
<dbReference type="PROSITE" id="PS51257">
    <property type="entry name" value="PROKAR_LIPOPROTEIN"/>
    <property type="match status" value="1"/>
</dbReference>
<dbReference type="AlphaFoldDB" id="A0A1H4UID3"/>
<dbReference type="Pfam" id="PF14054">
    <property type="entry name" value="DUF4249"/>
    <property type="match status" value="1"/>
</dbReference>
<dbReference type="EMBL" id="FNTB01000001">
    <property type="protein sequence ID" value="SEC67904.1"/>
    <property type="molecule type" value="Genomic_DNA"/>
</dbReference>
<proteinExistence type="predicted"/>
<organism evidence="1 2">
    <name type="scientific">Maribacter dokdonensis</name>
    <dbReference type="NCBI Taxonomy" id="320912"/>
    <lineage>
        <taxon>Bacteria</taxon>
        <taxon>Pseudomonadati</taxon>
        <taxon>Bacteroidota</taxon>
        <taxon>Flavobacteriia</taxon>
        <taxon>Flavobacteriales</taxon>
        <taxon>Flavobacteriaceae</taxon>
        <taxon>Maribacter</taxon>
    </lineage>
</organism>
<gene>
    <name evidence="1" type="ORF">SAMN05192540_3788</name>
</gene>
<dbReference type="Proteomes" id="UP000183038">
    <property type="component" value="Unassembled WGS sequence"/>
</dbReference>
<name>A0A1H4UID3_9FLAO</name>
<accession>A0A1H4UID3</accession>
<protein>
    <recommendedName>
        <fullName evidence="3">DUF4249 domain-containing protein</fullName>
    </recommendedName>
</protein>
<dbReference type="RefSeq" id="WP_074674480.1">
    <property type="nucleotide sequence ID" value="NZ_FNTB01000001.1"/>
</dbReference>